<name>A0A1E5D0M3_9VIBR</name>
<evidence type="ECO:0000313" key="2">
    <source>
        <dbReference type="EMBL" id="OEE76927.1"/>
    </source>
</evidence>
<evidence type="ECO:0000259" key="1">
    <source>
        <dbReference type="Pfam" id="PF12262"/>
    </source>
</evidence>
<dbReference type="EMBL" id="AJYW02000098">
    <property type="protein sequence ID" value="OEE76927.1"/>
    <property type="molecule type" value="Genomic_DNA"/>
</dbReference>
<dbReference type="PROSITE" id="PS51257">
    <property type="entry name" value="PROKAR_LIPOPROTEIN"/>
    <property type="match status" value="1"/>
</dbReference>
<dbReference type="RefSeq" id="WP_017054669.1">
    <property type="nucleotide sequence ID" value="NZ_AJYW02000098.1"/>
</dbReference>
<dbReference type="Gene3D" id="3.40.50.1820">
    <property type="entry name" value="alpha/beta hydrolase"/>
    <property type="match status" value="1"/>
</dbReference>
<dbReference type="Pfam" id="PF12262">
    <property type="entry name" value="Lipase_bact_N"/>
    <property type="match status" value="1"/>
</dbReference>
<dbReference type="NCBIfam" id="TIGR03502">
    <property type="entry name" value="lipase_Pla1_cef"/>
    <property type="match status" value="1"/>
</dbReference>
<dbReference type="AlphaFoldDB" id="A0A1E5D0M3"/>
<keyword evidence="3" id="KW-1185">Reference proteome</keyword>
<proteinExistence type="predicted"/>
<protein>
    <submittedName>
        <fullName evidence="2">Lipase</fullName>
    </submittedName>
</protein>
<feature type="domain" description="Bacterial virulence factor lipase N-terminal" evidence="1">
    <location>
        <begin position="33"/>
        <end position="260"/>
    </location>
</feature>
<dbReference type="InterPro" id="IPR020009">
    <property type="entry name" value="VolA/Pla-1/cef"/>
</dbReference>
<gene>
    <name evidence="2" type="ORF">A130_15205</name>
</gene>
<dbReference type="SUPFAM" id="SSF53474">
    <property type="entry name" value="alpha/beta-Hydrolases"/>
    <property type="match status" value="1"/>
</dbReference>
<dbReference type="InterPro" id="IPR029058">
    <property type="entry name" value="AB_hydrolase_fold"/>
</dbReference>
<accession>A0A1E5D0M3</accession>
<comment type="caution">
    <text evidence="2">The sequence shown here is derived from an EMBL/GenBank/DDBJ whole genome shotgun (WGS) entry which is preliminary data.</text>
</comment>
<evidence type="ECO:0000313" key="3">
    <source>
        <dbReference type="Proteomes" id="UP000094165"/>
    </source>
</evidence>
<organism evidence="2 3">
    <name type="scientific">Vibrio genomosp. F6 str. FF-238</name>
    <dbReference type="NCBI Taxonomy" id="1191298"/>
    <lineage>
        <taxon>Bacteria</taxon>
        <taxon>Pseudomonadati</taxon>
        <taxon>Pseudomonadota</taxon>
        <taxon>Gammaproteobacteria</taxon>
        <taxon>Vibrionales</taxon>
        <taxon>Vibrionaceae</taxon>
        <taxon>Vibrio</taxon>
    </lineage>
</organism>
<dbReference type="InterPro" id="IPR025920">
    <property type="entry name" value="Lipase_bact_N"/>
</dbReference>
<sequence>MNNIFKLSLVCSAVLLSGCGDNTESSGAATLPVYEQYIQDSLAQPTSIKFTLSGKNASVPLPSFALMDTTDGSLAIPTSGNDSLTNPLAAMNTADGFSTTMPAILSFEGASFTTGFLTSGVYVLELTDGLTGSPGVKAPLTLGVDYNVLAKDNSLTIIFTKDLNEDSDYIFSVTNEVLDSDGEAVGMSDSYAALKSTKKIYTAGSIAQAQKVTQGVEGIFAQSGVVADPTTIIYSSWFTTRSVGDSLFATKAATATGFSDPAGLNSVWKGSANPNGIDLTTAYGMVFNPVTASFTDALDADTDFDKYIGEDDADKITEQKNAIKAMYAASVTNTTINVDVSQGYVQLPHYLEKSTTQWNSQPFESGMPSLAKVSNALNDSAESTNMATQLAAAGIDYTMLATSQTEQLKLVGLNLKLVDGTPLDSERLITKYSPVPQVKSLEAVEFLLFTPNGSDPSNVVIYQHGITSAKENAYAFAYNLAQAGLAVLAIDLPIHGTRSLDDQRSANKDTLAYLNLSNLPVARDNVRQSALDVMGLRASLLASYKAGMLGASPLKGFSPTSEVKFLGHSLGGIVGTTAVAASNRTLGSATADALYTFSAAAIENSGGQISNLLLGSTEFGPQIKHNVALGASEAYSGFAAATCGSLTDKACYEAFESNATPEQLAAMSSAFQQFAYAAQTVLDTVDPYTNASHLLSSGDPVLPIYMGQVKDDDTVPNTVPNAPFAGTTPLAMKLNLIDFDSSATTPNGGKDFVKFGDVAAHSTFVSPKDDTTPMPLDLAHHAGMQAQLVDFMLDNNLDAVDNSNSILE</sequence>
<reference evidence="2 3" key="1">
    <citation type="journal article" date="2012" name="Science">
        <title>Ecological populations of bacteria act as socially cohesive units of antibiotic production and resistance.</title>
        <authorList>
            <person name="Cordero O.X."/>
            <person name="Wildschutte H."/>
            <person name="Kirkup B."/>
            <person name="Proehl S."/>
            <person name="Ngo L."/>
            <person name="Hussain F."/>
            <person name="Le Roux F."/>
            <person name="Mincer T."/>
            <person name="Polz M.F."/>
        </authorList>
    </citation>
    <scope>NUCLEOTIDE SEQUENCE [LARGE SCALE GENOMIC DNA]</scope>
    <source>
        <strain evidence="2 3">FF-238</strain>
    </source>
</reference>
<dbReference type="Proteomes" id="UP000094165">
    <property type="component" value="Unassembled WGS sequence"/>
</dbReference>